<dbReference type="PROSITE" id="PS51257">
    <property type="entry name" value="PROKAR_LIPOPROTEIN"/>
    <property type="match status" value="1"/>
</dbReference>
<feature type="transmembrane region" description="Helical" evidence="1">
    <location>
        <begin position="21"/>
        <end position="39"/>
    </location>
</feature>
<organism evidence="2 3">
    <name type="scientific">Nelumbo nucifera</name>
    <name type="common">Sacred lotus</name>
    <dbReference type="NCBI Taxonomy" id="4432"/>
    <lineage>
        <taxon>Eukaryota</taxon>
        <taxon>Viridiplantae</taxon>
        <taxon>Streptophyta</taxon>
        <taxon>Embryophyta</taxon>
        <taxon>Tracheophyta</taxon>
        <taxon>Spermatophyta</taxon>
        <taxon>Magnoliopsida</taxon>
        <taxon>Proteales</taxon>
        <taxon>Nelumbonaceae</taxon>
        <taxon>Nelumbo</taxon>
    </lineage>
</organism>
<keyword evidence="3" id="KW-1185">Reference proteome</keyword>
<reference evidence="2 3" key="1">
    <citation type="journal article" date="2020" name="Mol. Biol. Evol.">
        <title>Distinct Expression and Methylation Patterns for Genes with Different Fates following a Single Whole-Genome Duplication in Flowering Plants.</title>
        <authorList>
            <person name="Shi T."/>
            <person name="Rahmani R.S."/>
            <person name="Gugger P.F."/>
            <person name="Wang M."/>
            <person name="Li H."/>
            <person name="Zhang Y."/>
            <person name="Li Z."/>
            <person name="Wang Q."/>
            <person name="Van de Peer Y."/>
            <person name="Marchal K."/>
            <person name="Chen J."/>
        </authorList>
    </citation>
    <scope>NUCLEOTIDE SEQUENCE [LARGE SCALE GENOMIC DNA]</scope>
    <source>
        <tissue evidence="2">Leaf</tissue>
    </source>
</reference>
<keyword evidence="1" id="KW-0812">Transmembrane</keyword>
<gene>
    <name evidence="2" type="ORF">HUJ06_006002</name>
</gene>
<dbReference type="EMBL" id="DUZY01000004">
    <property type="protein sequence ID" value="DAD35362.1"/>
    <property type="molecule type" value="Genomic_DNA"/>
</dbReference>
<comment type="caution">
    <text evidence="2">The sequence shown here is derived from an EMBL/GenBank/DDBJ whole genome shotgun (WGS) entry which is preliminary data.</text>
</comment>
<keyword evidence="1" id="KW-0472">Membrane</keyword>
<sequence length="85" mass="10061">MHKEISRFLKTGQEAISPSGISIYSFWYSLLGCSLWYFYNFISQCSCIFFFKHAIREYKTGAAYEISELFYEFVLLRVSILEGQR</sequence>
<evidence type="ECO:0000256" key="1">
    <source>
        <dbReference type="SAM" id="Phobius"/>
    </source>
</evidence>
<dbReference type="Proteomes" id="UP000607653">
    <property type="component" value="Unassembled WGS sequence"/>
</dbReference>
<proteinExistence type="predicted"/>
<evidence type="ECO:0000313" key="2">
    <source>
        <dbReference type="EMBL" id="DAD35362.1"/>
    </source>
</evidence>
<keyword evidence="1" id="KW-1133">Transmembrane helix</keyword>
<accession>A0A822YRT9</accession>
<evidence type="ECO:0000313" key="3">
    <source>
        <dbReference type="Proteomes" id="UP000607653"/>
    </source>
</evidence>
<protein>
    <submittedName>
        <fullName evidence="2">Uncharacterized protein</fullName>
    </submittedName>
</protein>
<name>A0A822YRT9_NELNU</name>
<dbReference type="AlphaFoldDB" id="A0A822YRT9"/>